<dbReference type="Gene3D" id="3.90.550.10">
    <property type="entry name" value="Spore Coat Polysaccharide Biosynthesis Protein SpsA, Chain A"/>
    <property type="match status" value="1"/>
</dbReference>
<keyword evidence="4" id="KW-1133">Transmembrane helix</keyword>
<evidence type="ECO:0000313" key="6">
    <source>
        <dbReference type="Proteomes" id="UP000199308"/>
    </source>
</evidence>
<sequence>MVILSPLLLKFLVQLFVLPIYRMKMNRINQSFAERQKPLPGVSILIPAYNEQVGIVSTIKSVLATGYPNLQIVIIDDGSTDNTNALVTSFIEKQASEVQQNITLLSIENGGKANALNHGLKHANKELVMTVDADCLVEKNAILHTVKQFNCPLVGAVAGNVVIGNKNKFIELVQQLEYLCGFFFRRSDAVFNSVMIIGGAAATYRRDVLNQVGGFDCDTVTEDIEIALRILGHGYKTRYASDAITYTEGPNDLRSWCKQRLRWKFGRFQALLKYRHLFFSTKATYSNYLTFLTLPAAIYAEFILLLQPLLLLCFFGFAFATNVYAPIAVAMTISMCIISMQVLLDPKPKYHSNLLLLAPIAWCLFYIVEMIEYQALIRSLKRLVKKQSLQWQHWVRIGIK</sequence>
<accession>A0A1I0ELP1</accession>
<dbReference type="SUPFAM" id="SSF53448">
    <property type="entry name" value="Nucleotide-diphospho-sugar transferases"/>
    <property type="match status" value="1"/>
</dbReference>
<keyword evidence="4" id="KW-0472">Membrane</keyword>
<name>A0A1I0ELP1_THASX</name>
<organism evidence="5 6">
    <name type="scientific">Thalassotalea agarivorans</name>
    <name type="common">Thalassomonas agarivorans</name>
    <dbReference type="NCBI Taxonomy" id="349064"/>
    <lineage>
        <taxon>Bacteria</taxon>
        <taxon>Pseudomonadati</taxon>
        <taxon>Pseudomonadota</taxon>
        <taxon>Gammaproteobacteria</taxon>
        <taxon>Alteromonadales</taxon>
        <taxon>Colwelliaceae</taxon>
        <taxon>Thalassotalea</taxon>
    </lineage>
</organism>
<proteinExistence type="inferred from homology"/>
<keyword evidence="3 5" id="KW-0808">Transferase</keyword>
<protein>
    <submittedName>
        <fullName evidence="5">Glycosyltransferase, catalytic subunit of cellulose synthase and poly-beta-1,6-N-acetylglucosamine synthase</fullName>
    </submittedName>
</protein>
<dbReference type="STRING" id="349064.SAMN05660429_01842"/>
<comment type="similarity">
    <text evidence="1">Belongs to the glycosyltransferase 2 family.</text>
</comment>
<dbReference type="CDD" id="cd06423">
    <property type="entry name" value="CESA_like"/>
    <property type="match status" value="1"/>
</dbReference>
<keyword evidence="6" id="KW-1185">Reference proteome</keyword>
<feature type="transmembrane region" description="Helical" evidence="4">
    <location>
        <begin position="296"/>
        <end position="317"/>
    </location>
</feature>
<keyword evidence="4" id="KW-0812">Transmembrane</keyword>
<evidence type="ECO:0000256" key="4">
    <source>
        <dbReference type="SAM" id="Phobius"/>
    </source>
</evidence>
<gene>
    <name evidence="5" type="ORF">SAMN05660429_01842</name>
</gene>
<evidence type="ECO:0000256" key="3">
    <source>
        <dbReference type="ARBA" id="ARBA00022679"/>
    </source>
</evidence>
<reference evidence="5 6" key="1">
    <citation type="submission" date="2016-10" db="EMBL/GenBank/DDBJ databases">
        <authorList>
            <person name="de Groot N.N."/>
        </authorList>
    </citation>
    <scope>NUCLEOTIDE SEQUENCE [LARGE SCALE GENOMIC DNA]</scope>
    <source>
        <strain evidence="5 6">DSM 19706</strain>
    </source>
</reference>
<dbReference type="GO" id="GO:0016757">
    <property type="term" value="F:glycosyltransferase activity"/>
    <property type="evidence" value="ECO:0007669"/>
    <property type="project" value="UniProtKB-KW"/>
</dbReference>
<dbReference type="Proteomes" id="UP000199308">
    <property type="component" value="Unassembled WGS sequence"/>
</dbReference>
<dbReference type="AlphaFoldDB" id="A0A1I0ELP1"/>
<feature type="transmembrane region" description="Helical" evidence="4">
    <location>
        <begin position="324"/>
        <end position="344"/>
    </location>
</feature>
<dbReference type="PANTHER" id="PTHR43630">
    <property type="entry name" value="POLY-BETA-1,6-N-ACETYL-D-GLUCOSAMINE SYNTHASE"/>
    <property type="match status" value="1"/>
</dbReference>
<dbReference type="EMBL" id="FOHK01000008">
    <property type="protein sequence ID" value="SET46097.1"/>
    <property type="molecule type" value="Genomic_DNA"/>
</dbReference>
<evidence type="ECO:0000256" key="1">
    <source>
        <dbReference type="ARBA" id="ARBA00006739"/>
    </source>
</evidence>
<evidence type="ECO:0000256" key="2">
    <source>
        <dbReference type="ARBA" id="ARBA00022676"/>
    </source>
</evidence>
<dbReference type="InterPro" id="IPR029044">
    <property type="entry name" value="Nucleotide-diphossugar_trans"/>
</dbReference>
<dbReference type="Pfam" id="PF13641">
    <property type="entry name" value="Glyco_tranf_2_3"/>
    <property type="match status" value="1"/>
</dbReference>
<keyword evidence="2" id="KW-0328">Glycosyltransferase</keyword>
<evidence type="ECO:0000313" key="5">
    <source>
        <dbReference type="EMBL" id="SET46097.1"/>
    </source>
</evidence>
<feature type="transmembrane region" description="Helical" evidence="4">
    <location>
        <begin position="350"/>
        <end position="368"/>
    </location>
</feature>
<dbReference type="PANTHER" id="PTHR43630:SF1">
    <property type="entry name" value="POLY-BETA-1,6-N-ACETYL-D-GLUCOSAMINE SYNTHASE"/>
    <property type="match status" value="1"/>
</dbReference>